<accession>A0AAN6Z312</accession>
<dbReference type="EMBL" id="MU853229">
    <property type="protein sequence ID" value="KAK4123008.1"/>
    <property type="molecule type" value="Genomic_DNA"/>
</dbReference>
<comment type="caution">
    <text evidence="1">The sequence shown here is derived from an EMBL/GenBank/DDBJ whole genome shotgun (WGS) entry which is preliminary data.</text>
</comment>
<name>A0AAN6Z312_9PEZI</name>
<dbReference type="GeneID" id="87828031"/>
<sequence>MVWTKEMVHERLLELMENCHTVRQLMLSSNRMERLLWEQVQMRTPAANTIPLAIALVRFARDIYRYEADSGLWCNDPELRHNCFELQTPAMRADGKPNSDRNGNPVTIPVFPVRNLGKCYGLHSLRTTVWEETAEETW</sequence>
<dbReference type="RefSeq" id="XP_062646779.1">
    <property type="nucleotide sequence ID" value="XM_062791262.1"/>
</dbReference>
<gene>
    <name evidence="1" type="ORF">N657DRAFT_634229</name>
</gene>
<evidence type="ECO:0000313" key="1">
    <source>
        <dbReference type="EMBL" id="KAK4123008.1"/>
    </source>
</evidence>
<organism evidence="1 2">
    <name type="scientific">Parathielavia appendiculata</name>
    <dbReference type="NCBI Taxonomy" id="2587402"/>
    <lineage>
        <taxon>Eukaryota</taxon>
        <taxon>Fungi</taxon>
        <taxon>Dikarya</taxon>
        <taxon>Ascomycota</taxon>
        <taxon>Pezizomycotina</taxon>
        <taxon>Sordariomycetes</taxon>
        <taxon>Sordariomycetidae</taxon>
        <taxon>Sordariales</taxon>
        <taxon>Chaetomiaceae</taxon>
        <taxon>Parathielavia</taxon>
    </lineage>
</organism>
<dbReference type="Proteomes" id="UP001302602">
    <property type="component" value="Unassembled WGS sequence"/>
</dbReference>
<proteinExistence type="predicted"/>
<reference evidence="1" key="1">
    <citation type="journal article" date="2023" name="Mol. Phylogenet. Evol.">
        <title>Genome-scale phylogeny and comparative genomics of the fungal order Sordariales.</title>
        <authorList>
            <person name="Hensen N."/>
            <person name="Bonometti L."/>
            <person name="Westerberg I."/>
            <person name="Brannstrom I.O."/>
            <person name="Guillou S."/>
            <person name="Cros-Aarteil S."/>
            <person name="Calhoun S."/>
            <person name="Haridas S."/>
            <person name="Kuo A."/>
            <person name="Mondo S."/>
            <person name="Pangilinan J."/>
            <person name="Riley R."/>
            <person name="LaButti K."/>
            <person name="Andreopoulos B."/>
            <person name="Lipzen A."/>
            <person name="Chen C."/>
            <person name="Yan M."/>
            <person name="Daum C."/>
            <person name="Ng V."/>
            <person name="Clum A."/>
            <person name="Steindorff A."/>
            <person name="Ohm R.A."/>
            <person name="Martin F."/>
            <person name="Silar P."/>
            <person name="Natvig D.O."/>
            <person name="Lalanne C."/>
            <person name="Gautier V."/>
            <person name="Ament-Velasquez S.L."/>
            <person name="Kruys A."/>
            <person name="Hutchinson M.I."/>
            <person name="Powell A.J."/>
            <person name="Barry K."/>
            <person name="Miller A.N."/>
            <person name="Grigoriev I.V."/>
            <person name="Debuchy R."/>
            <person name="Gladieux P."/>
            <person name="Hiltunen Thoren M."/>
            <person name="Johannesson H."/>
        </authorList>
    </citation>
    <scope>NUCLEOTIDE SEQUENCE</scope>
    <source>
        <strain evidence="1">CBS 731.68</strain>
    </source>
</reference>
<keyword evidence="2" id="KW-1185">Reference proteome</keyword>
<dbReference type="AlphaFoldDB" id="A0AAN6Z312"/>
<evidence type="ECO:0000313" key="2">
    <source>
        <dbReference type="Proteomes" id="UP001302602"/>
    </source>
</evidence>
<reference evidence="1" key="2">
    <citation type="submission" date="2023-05" db="EMBL/GenBank/DDBJ databases">
        <authorList>
            <consortium name="Lawrence Berkeley National Laboratory"/>
            <person name="Steindorff A."/>
            <person name="Hensen N."/>
            <person name="Bonometti L."/>
            <person name="Westerberg I."/>
            <person name="Brannstrom I.O."/>
            <person name="Guillou S."/>
            <person name="Cros-Aarteil S."/>
            <person name="Calhoun S."/>
            <person name="Haridas S."/>
            <person name="Kuo A."/>
            <person name="Mondo S."/>
            <person name="Pangilinan J."/>
            <person name="Riley R."/>
            <person name="Labutti K."/>
            <person name="Andreopoulos B."/>
            <person name="Lipzen A."/>
            <person name="Chen C."/>
            <person name="Yanf M."/>
            <person name="Daum C."/>
            <person name="Ng V."/>
            <person name="Clum A."/>
            <person name="Ohm R."/>
            <person name="Martin F."/>
            <person name="Silar P."/>
            <person name="Natvig D."/>
            <person name="Lalanne C."/>
            <person name="Gautier V."/>
            <person name="Ament-Velasquez S.L."/>
            <person name="Kruys A."/>
            <person name="Hutchinson M.I."/>
            <person name="Powell A.J."/>
            <person name="Barry K."/>
            <person name="Miller A.N."/>
            <person name="Grigoriev I.V."/>
            <person name="Debuchy R."/>
            <person name="Gladieux P."/>
            <person name="Thoren M.H."/>
            <person name="Johannesson H."/>
        </authorList>
    </citation>
    <scope>NUCLEOTIDE SEQUENCE</scope>
    <source>
        <strain evidence="1">CBS 731.68</strain>
    </source>
</reference>
<protein>
    <submittedName>
        <fullName evidence="1">Uncharacterized protein</fullName>
    </submittedName>
</protein>